<dbReference type="RefSeq" id="WP_185119868.1">
    <property type="nucleotide sequence ID" value="NZ_JACJVQ010000007.1"/>
</dbReference>
<dbReference type="Pfam" id="PF01520">
    <property type="entry name" value="Amidase_3"/>
    <property type="match status" value="1"/>
</dbReference>
<dbReference type="CDD" id="cd02696">
    <property type="entry name" value="MurNAc-LAA"/>
    <property type="match status" value="1"/>
</dbReference>
<dbReference type="GO" id="GO:0009253">
    <property type="term" value="P:peptidoglycan catabolic process"/>
    <property type="evidence" value="ECO:0007669"/>
    <property type="project" value="InterPro"/>
</dbReference>
<keyword evidence="2" id="KW-0812">Transmembrane</keyword>
<accession>A0A841SVK2</accession>
<dbReference type="PANTHER" id="PTHR30404">
    <property type="entry name" value="N-ACETYLMURAMOYL-L-ALANINE AMIDASE"/>
    <property type="match status" value="1"/>
</dbReference>
<sequence>MLLRGGGLSRIVWLTAIGLTGAGLLGAWAPPPQRLDSPEPLSHVRHTLPTAEVLIDAGHGGIDSGTHWGDVMEKDINLAISRKLYIVLRGRGIKAVLNRTGDYALSDDNRWQSASRHNRDLAQRKGLSDVIEPELFVSIHVNWSKKRGNRGPIVIHQDEGRSALLGAFIQDGLNRQQSSRRLPVPSNKYYVLNRVKVPSVIVETAFLSDSRDREMLISPRGQSRVALAIADGILAYFCVSPS</sequence>
<keyword evidence="2" id="KW-0472">Membrane</keyword>
<keyword evidence="5" id="KW-1185">Reference proteome</keyword>
<dbReference type="SMART" id="SM00646">
    <property type="entry name" value="Ami_3"/>
    <property type="match status" value="1"/>
</dbReference>
<keyword evidence="1" id="KW-0378">Hydrolase</keyword>
<dbReference type="Proteomes" id="UP000535838">
    <property type="component" value="Unassembled WGS sequence"/>
</dbReference>
<evidence type="ECO:0000313" key="4">
    <source>
        <dbReference type="EMBL" id="MBB6634636.1"/>
    </source>
</evidence>
<name>A0A841SVK2_9BACL</name>
<evidence type="ECO:0000256" key="1">
    <source>
        <dbReference type="ARBA" id="ARBA00022801"/>
    </source>
</evidence>
<feature type="domain" description="MurNAc-LAA" evidence="3">
    <location>
        <begin position="128"/>
        <end position="234"/>
    </location>
</feature>
<comment type="caution">
    <text evidence="4">The sequence shown here is derived from an EMBL/GenBank/DDBJ whole genome shotgun (WGS) entry which is preliminary data.</text>
</comment>
<dbReference type="PANTHER" id="PTHR30404:SF0">
    <property type="entry name" value="N-ACETYLMURAMOYL-L-ALANINE AMIDASE AMIC"/>
    <property type="match status" value="1"/>
</dbReference>
<keyword evidence="2" id="KW-1133">Transmembrane helix</keyword>
<dbReference type="EMBL" id="JACJVQ010000007">
    <property type="protein sequence ID" value="MBB6634636.1"/>
    <property type="molecule type" value="Genomic_DNA"/>
</dbReference>
<feature type="transmembrane region" description="Helical" evidence="2">
    <location>
        <begin position="12"/>
        <end position="29"/>
    </location>
</feature>
<proteinExistence type="predicted"/>
<dbReference type="Gene3D" id="3.40.630.40">
    <property type="entry name" value="Zn-dependent exopeptidases"/>
    <property type="match status" value="1"/>
</dbReference>
<gene>
    <name evidence="4" type="ORF">H7B67_10990</name>
</gene>
<evidence type="ECO:0000256" key="2">
    <source>
        <dbReference type="SAM" id="Phobius"/>
    </source>
</evidence>
<dbReference type="InterPro" id="IPR050695">
    <property type="entry name" value="N-acetylmuramoyl_amidase_3"/>
</dbReference>
<organism evidence="4 5">
    <name type="scientific">Cohnella thailandensis</name>
    <dbReference type="NCBI Taxonomy" id="557557"/>
    <lineage>
        <taxon>Bacteria</taxon>
        <taxon>Bacillati</taxon>
        <taxon>Bacillota</taxon>
        <taxon>Bacilli</taxon>
        <taxon>Bacillales</taxon>
        <taxon>Paenibacillaceae</taxon>
        <taxon>Cohnella</taxon>
    </lineage>
</organism>
<evidence type="ECO:0000313" key="5">
    <source>
        <dbReference type="Proteomes" id="UP000535838"/>
    </source>
</evidence>
<dbReference type="GO" id="GO:0030288">
    <property type="term" value="C:outer membrane-bounded periplasmic space"/>
    <property type="evidence" value="ECO:0007669"/>
    <property type="project" value="TreeGrafter"/>
</dbReference>
<dbReference type="InterPro" id="IPR002508">
    <property type="entry name" value="MurNAc-LAA_cat"/>
</dbReference>
<evidence type="ECO:0000259" key="3">
    <source>
        <dbReference type="SMART" id="SM00646"/>
    </source>
</evidence>
<protein>
    <submittedName>
        <fullName evidence="4">N-acetylmuramoyl-L-alanine amidase</fullName>
    </submittedName>
</protein>
<dbReference type="GO" id="GO:0008745">
    <property type="term" value="F:N-acetylmuramoyl-L-alanine amidase activity"/>
    <property type="evidence" value="ECO:0007669"/>
    <property type="project" value="InterPro"/>
</dbReference>
<dbReference type="SUPFAM" id="SSF53187">
    <property type="entry name" value="Zn-dependent exopeptidases"/>
    <property type="match status" value="1"/>
</dbReference>
<reference evidence="4 5" key="1">
    <citation type="submission" date="2020-08" db="EMBL/GenBank/DDBJ databases">
        <title>Cohnella phylogeny.</title>
        <authorList>
            <person name="Dunlap C."/>
        </authorList>
    </citation>
    <scope>NUCLEOTIDE SEQUENCE [LARGE SCALE GENOMIC DNA]</scope>
    <source>
        <strain evidence="4 5">DSM 25241</strain>
    </source>
</reference>
<dbReference type="AlphaFoldDB" id="A0A841SVK2"/>